<dbReference type="Proteomes" id="UP000663825">
    <property type="component" value="Unassembled WGS sequence"/>
</dbReference>
<evidence type="ECO:0000313" key="2">
    <source>
        <dbReference type="EMBL" id="CAF3445991.1"/>
    </source>
</evidence>
<protein>
    <submittedName>
        <fullName evidence="2">Uncharacterized protein</fullName>
    </submittedName>
</protein>
<evidence type="ECO:0000313" key="3">
    <source>
        <dbReference type="Proteomes" id="UP000663825"/>
    </source>
</evidence>
<name>A0A818DRL1_9BILA</name>
<evidence type="ECO:0000256" key="1">
    <source>
        <dbReference type="SAM" id="MobiDB-lite"/>
    </source>
</evidence>
<sequence length="788" mass="90515">MSLITKIRYHDSNGIPRTKNTRKFQATTSYETIRTWIAKWWGLDKTKVKIEIKDQPHEFVTFDQDYINDYHPYGVDRQTQNSGAHSNTVTPPFIELRLRGKHNQTQNLTHNGLQQASNAILSTDVQQSQRPADSVVEQPKDGMSVTTKICYTDSNKTSRIRSTKAFQATTSYGEIFTWIAEWRLHCKFHIEIKDEYDEFVDFDQDYINEFHPYGVDRQTQKSGAQSTRVTPPFIELCLKEPDNQTQNLTHNGLQQASNAILSTDVQQSQRPADSVVEQPQDDCEDASSSYDSSRLYSFDGPVKLDEETIKLQVDVNYFLRNQYDSEPCMICIQGNKDELKGNARKKKVEPKVKIEKGNLKKKYNLEKDISEQEIQNWALLIFLLVEFCKDGTRDLFYNAWRGFATSGDNKTDQTDLSINDVTQKESQKRTKRPKPYVRIPLTMKILNNGVYLNLRTEVIRETKTHNQPLEKFCQLADRYSPGAEYETDRLAFLLEKNGKPLWNSLALSKSMAFGNKKMIKRKKVSTIDGKFNELIAELKMIRKKNFNQPELKRLQKPRQSTKHRKQTMATSLVTSHETRTLNGHCLQRVEDLTSFDNQQSQETNIPMGMQHHIVASSDRMTINRSTSKELVTPVVQLIAPANFQVSNTENLLDKTHQELDGFLEQPKLTQNVDNSIMEIDLDSQNGNVNGTHVNSSLYSNCSDDDLHRLIDSTLEKLPEDPNFWQDLSQFDPNTNGFSEAIENLRQLRCQLSLRVDCSGDFANDAGEISTDLNLMANEEGNDNSYDFL</sequence>
<organism evidence="2 3">
    <name type="scientific">Rotaria socialis</name>
    <dbReference type="NCBI Taxonomy" id="392032"/>
    <lineage>
        <taxon>Eukaryota</taxon>
        <taxon>Metazoa</taxon>
        <taxon>Spiralia</taxon>
        <taxon>Gnathifera</taxon>
        <taxon>Rotifera</taxon>
        <taxon>Eurotatoria</taxon>
        <taxon>Bdelloidea</taxon>
        <taxon>Philodinida</taxon>
        <taxon>Philodinidae</taxon>
        <taxon>Rotaria</taxon>
    </lineage>
</organism>
<reference evidence="2" key="1">
    <citation type="submission" date="2021-02" db="EMBL/GenBank/DDBJ databases">
        <authorList>
            <person name="Nowell W R."/>
        </authorList>
    </citation>
    <scope>NUCLEOTIDE SEQUENCE</scope>
</reference>
<accession>A0A818DRL1</accession>
<feature type="region of interest" description="Disordered" evidence="1">
    <location>
        <begin position="263"/>
        <end position="292"/>
    </location>
</feature>
<proteinExistence type="predicted"/>
<dbReference type="EMBL" id="CAJNXB010005783">
    <property type="protein sequence ID" value="CAF3445991.1"/>
    <property type="molecule type" value="Genomic_DNA"/>
</dbReference>
<feature type="region of interest" description="Disordered" evidence="1">
    <location>
        <begin position="408"/>
        <end position="432"/>
    </location>
</feature>
<comment type="caution">
    <text evidence="2">The sequence shown here is derived from an EMBL/GenBank/DDBJ whole genome shotgun (WGS) entry which is preliminary data.</text>
</comment>
<dbReference type="OrthoDB" id="10063972at2759"/>
<dbReference type="AlphaFoldDB" id="A0A818DRL1"/>
<gene>
    <name evidence="2" type="ORF">TIS948_LOCUS31568</name>
</gene>